<dbReference type="EMBL" id="UZAE01002605">
    <property type="protein sequence ID" value="VDN99888.1"/>
    <property type="molecule type" value="Genomic_DNA"/>
</dbReference>
<keyword evidence="2" id="KW-1133">Transmembrane helix</keyword>
<evidence type="ECO:0000256" key="1">
    <source>
        <dbReference type="SAM" id="MobiDB-lite"/>
    </source>
</evidence>
<protein>
    <submittedName>
        <fullName evidence="3 5">Uncharacterized protein</fullName>
    </submittedName>
</protein>
<evidence type="ECO:0000313" key="4">
    <source>
        <dbReference type="Proteomes" id="UP000278807"/>
    </source>
</evidence>
<dbReference type="AlphaFoldDB" id="A0A0R3TAE2"/>
<evidence type="ECO:0000256" key="2">
    <source>
        <dbReference type="SAM" id="Phobius"/>
    </source>
</evidence>
<proteinExistence type="predicted"/>
<feature type="transmembrane region" description="Helical" evidence="2">
    <location>
        <begin position="55"/>
        <end position="78"/>
    </location>
</feature>
<evidence type="ECO:0000313" key="5">
    <source>
        <dbReference type="WBParaSite" id="HNAJ_0000403101-mRNA-1"/>
    </source>
</evidence>
<sequence length="218" mass="23880">MDLPNGGNALVIKNSKDNNNQKLLPPSPPPPPPILTPTITQHHQSKRSIRLKSKALIIVSAFLLTVILLQIVIIGLIINYHYVQNANSGSSLIARAKAGKAPSELEVRGQILQLADLLSWGAKCNRVLHDLVVSCYGAPDYLASGGKVPTKPRGFPYNKSLPRNWKPPPRPGHKTRKPRPLKPLYADGKTNQTQRELIEEVINSQVPQVAPNSTVIET</sequence>
<keyword evidence="2" id="KW-0472">Membrane</keyword>
<dbReference type="OrthoDB" id="6279056at2759"/>
<dbReference type="Proteomes" id="UP000278807">
    <property type="component" value="Unassembled WGS sequence"/>
</dbReference>
<organism evidence="5">
    <name type="scientific">Rodentolepis nana</name>
    <name type="common">Dwarf tapeworm</name>
    <name type="synonym">Hymenolepis nana</name>
    <dbReference type="NCBI Taxonomy" id="102285"/>
    <lineage>
        <taxon>Eukaryota</taxon>
        <taxon>Metazoa</taxon>
        <taxon>Spiralia</taxon>
        <taxon>Lophotrochozoa</taxon>
        <taxon>Platyhelminthes</taxon>
        <taxon>Cestoda</taxon>
        <taxon>Eucestoda</taxon>
        <taxon>Cyclophyllidea</taxon>
        <taxon>Hymenolepididae</taxon>
        <taxon>Rodentolepis</taxon>
    </lineage>
</organism>
<feature type="compositionally biased region" description="Basic residues" evidence="1">
    <location>
        <begin position="171"/>
        <end position="180"/>
    </location>
</feature>
<gene>
    <name evidence="3" type="ORF">HNAJ_LOCUS4029</name>
</gene>
<accession>A0A0R3TAE2</accession>
<keyword evidence="4" id="KW-1185">Reference proteome</keyword>
<name>A0A0R3TAE2_RODNA</name>
<dbReference type="WBParaSite" id="HNAJ_0000403101-mRNA-1">
    <property type="protein sequence ID" value="HNAJ_0000403101-mRNA-1"/>
    <property type="gene ID" value="HNAJ_0000403101"/>
</dbReference>
<reference evidence="3 4" key="2">
    <citation type="submission" date="2018-11" db="EMBL/GenBank/DDBJ databases">
        <authorList>
            <consortium name="Pathogen Informatics"/>
        </authorList>
    </citation>
    <scope>NUCLEOTIDE SEQUENCE [LARGE SCALE GENOMIC DNA]</scope>
</reference>
<evidence type="ECO:0000313" key="3">
    <source>
        <dbReference type="EMBL" id="VDN99888.1"/>
    </source>
</evidence>
<keyword evidence="2" id="KW-0812">Transmembrane</keyword>
<reference evidence="5" key="1">
    <citation type="submission" date="2017-02" db="UniProtKB">
        <authorList>
            <consortium name="WormBaseParasite"/>
        </authorList>
    </citation>
    <scope>IDENTIFICATION</scope>
</reference>
<feature type="region of interest" description="Disordered" evidence="1">
    <location>
        <begin position="153"/>
        <end position="191"/>
    </location>
</feature>